<feature type="region of interest" description="Disordered" evidence="1">
    <location>
        <begin position="436"/>
        <end position="470"/>
    </location>
</feature>
<reference evidence="2 3" key="1">
    <citation type="submission" date="2018-08" db="EMBL/GenBank/DDBJ databases">
        <title>A genome reference for cultivated species of the human gut microbiota.</title>
        <authorList>
            <person name="Zou Y."/>
            <person name="Xue W."/>
            <person name="Luo G."/>
        </authorList>
    </citation>
    <scope>NUCLEOTIDE SEQUENCE [LARGE SCALE GENOMIC DNA]</scope>
    <source>
        <strain evidence="2 3">AF04-15</strain>
    </source>
</reference>
<name>A0A413F6S5_9FIRM</name>
<comment type="caution">
    <text evidence="2">The sequence shown here is derived from an EMBL/GenBank/DDBJ whole genome shotgun (WGS) entry which is preliminary data.</text>
</comment>
<dbReference type="EMBL" id="QSBM01000037">
    <property type="protein sequence ID" value="RGX20757.1"/>
    <property type="molecule type" value="Genomic_DNA"/>
</dbReference>
<dbReference type="Proteomes" id="UP000283880">
    <property type="component" value="Unassembled WGS sequence"/>
</dbReference>
<feature type="region of interest" description="Disordered" evidence="1">
    <location>
        <begin position="263"/>
        <end position="306"/>
    </location>
</feature>
<feature type="compositionally biased region" description="Polar residues" evidence="1">
    <location>
        <begin position="271"/>
        <end position="287"/>
    </location>
</feature>
<sequence>MQDIEYLMSMYPSGVKKLQRYVSEACDRMEYKNSPMYDEFPDHIVVNQMCDSICDTVISEEGLAQIQSFWSMAEKDRSDVEGLELKQEMSRLEAISTLPEHYTDDAKNSQSAKADTDYIEKTGENSEELMAAERRPGGEDEEQFQTQELCWDQPMSGTPWQMQQNPANIGAVNATDGNFVRAAAGGTMGQTMGMMQPAQGMPVGPGGTMPGMPPEMNMGRQYQTMTQPANNDGNAKKVWDSGSAQRIPDGPAAGMNAGWNAGMPQPMQARPGSSSGPEWSTGPVQQTPSNPNNLNNSTNRINSPWPVQGPMGMGSNPNQGIPAQMPQGMEQYPGVMFQGNMNPANSGAFPQGLAGIGNGQNSAMPFQPQMGQENKVYSPNPTVSQNLGQIYNGGNMGRMPMNSNIGLGPELLLQSSIGQEKPVSEIDKKMELVENSVSGSTMDERDRLSRVPDNGNSSGAEEGFGRNRDRVAVEQVREEDISDLDSNAALRTPTVAGVELSAMERMDANYRGNSERMRVNMGPGPVRPPQPGRPEPPMGPGPVRPPQPGRP</sequence>
<organism evidence="2 3">
    <name type="scientific">Enterocloster asparagiformis</name>
    <dbReference type="NCBI Taxonomy" id="333367"/>
    <lineage>
        <taxon>Bacteria</taxon>
        <taxon>Bacillati</taxon>
        <taxon>Bacillota</taxon>
        <taxon>Clostridia</taxon>
        <taxon>Lachnospirales</taxon>
        <taxon>Lachnospiraceae</taxon>
        <taxon>Enterocloster</taxon>
    </lineage>
</organism>
<gene>
    <name evidence="2" type="ORF">DWV29_27385</name>
</gene>
<evidence type="ECO:0000256" key="1">
    <source>
        <dbReference type="SAM" id="MobiDB-lite"/>
    </source>
</evidence>
<proteinExistence type="predicted"/>
<dbReference type="AlphaFoldDB" id="A0A413F6S5"/>
<accession>A0A413F6S5</accession>
<feature type="compositionally biased region" description="Basic and acidic residues" evidence="1">
    <location>
        <begin position="509"/>
        <end position="518"/>
    </location>
</feature>
<dbReference type="RefSeq" id="WP_117778332.1">
    <property type="nucleotide sequence ID" value="NZ_QSBM01000037.1"/>
</dbReference>
<feature type="region of interest" description="Disordered" evidence="1">
    <location>
        <begin position="509"/>
        <end position="551"/>
    </location>
</feature>
<feature type="non-terminal residue" evidence="2">
    <location>
        <position position="551"/>
    </location>
</feature>
<feature type="compositionally biased region" description="Low complexity" evidence="1">
    <location>
        <begin position="288"/>
        <end position="304"/>
    </location>
</feature>
<feature type="compositionally biased region" description="Pro residues" evidence="1">
    <location>
        <begin position="525"/>
        <end position="551"/>
    </location>
</feature>
<protein>
    <submittedName>
        <fullName evidence="2">Uncharacterized protein</fullName>
    </submittedName>
</protein>
<evidence type="ECO:0000313" key="2">
    <source>
        <dbReference type="EMBL" id="RGX20757.1"/>
    </source>
</evidence>
<evidence type="ECO:0000313" key="3">
    <source>
        <dbReference type="Proteomes" id="UP000283880"/>
    </source>
</evidence>
<dbReference type="OrthoDB" id="1935838at2"/>